<organism evidence="3 4">
    <name type="scientific">Streptomyces indicus</name>
    <dbReference type="NCBI Taxonomy" id="417292"/>
    <lineage>
        <taxon>Bacteria</taxon>
        <taxon>Bacillati</taxon>
        <taxon>Actinomycetota</taxon>
        <taxon>Actinomycetes</taxon>
        <taxon>Kitasatosporales</taxon>
        <taxon>Streptomycetaceae</taxon>
        <taxon>Streptomyces</taxon>
    </lineage>
</organism>
<dbReference type="Proteomes" id="UP000199155">
    <property type="component" value="Unassembled WGS sequence"/>
</dbReference>
<dbReference type="Gene3D" id="2.30.110.10">
    <property type="entry name" value="Electron Transport, Fmn-binding Protein, Chain A"/>
    <property type="match status" value="1"/>
</dbReference>
<dbReference type="GO" id="GO:0016491">
    <property type="term" value="F:oxidoreductase activity"/>
    <property type="evidence" value="ECO:0007669"/>
    <property type="project" value="InterPro"/>
</dbReference>
<dbReference type="GO" id="GO:0070967">
    <property type="term" value="F:coenzyme F420 binding"/>
    <property type="evidence" value="ECO:0007669"/>
    <property type="project" value="TreeGrafter"/>
</dbReference>
<dbReference type="OrthoDB" id="163266at2"/>
<gene>
    <name evidence="3" type="ORF">SAMN05421806_105122</name>
</gene>
<name>A0A1G8ZQ00_9ACTN</name>
<dbReference type="SUPFAM" id="SSF50475">
    <property type="entry name" value="FMN-binding split barrel"/>
    <property type="match status" value="1"/>
</dbReference>
<dbReference type="NCBIfam" id="TIGR00026">
    <property type="entry name" value="hi_GC_TIGR00026"/>
    <property type="match status" value="1"/>
</dbReference>
<dbReference type="AlphaFoldDB" id="A0A1G8ZQ00"/>
<protein>
    <submittedName>
        <fullName evidence="3">Deazaflavin-dependent oxidoreductase, nitroreductase family</fullName>
    </submittedName>
</protein>
<dbReference type="GO" id="GO:0005886">
    <property type="term" value="C:plasma membrane"/>
    <property type="evidence" value="ECO:0007669"/>
    <property type="project" value="TreeGrafter"/>
</dbReference>
<dbReference type="EMBL" id="FNFF01000005">
    <property type="protein sequence ID" value="SDK17127.1"/>
    <property type="molecule type" value="Genomic_DNA"/>
</dbReference>
<evidence type="ECO:0000313" key="3">
    <source>
        <dbReference type="EMBL" id="SDK17127.1"/>
    </source>
</evidence>
<dbReference type="Pfam" id="PF04075">
    <property type="entry name" value="F420H2_quin_red"/>
    <property type="match status" value="1"/>
</dbReference>
<dbReference type="InterPro" id="IPR004378">
    <property type="entry name" value="F420H2_quin_Rdtase"/>
</dbReference>
<dbReference type="PANTHER" id="PTHR39428">
    <property type="entry name" value="F420H(2)-DEPENDENT QUINONE REDUCTASE RV1261C"/>
    <property type="match status" value="1"/>
</dbReference>
<evidence type="ECO:0000256" key="1">
    <source>
        <dbReference type="ARBA" id="ARBA00008710"/>
    </source>
</evidence>
<dbReference type="STRING" id="417292.SAMN05421806_105122"/>
<evidence type="ECO:0000313" key="4">
    <source>
        <dbReference type="Proteomes" id="UP000199155"/>
    </source>
</evidence>
<dbReference type="RefSeq" id="WP_093610239.1">
    <property type="nucleotide sequence ID" value="NZ_FNFF01000005.1"/>
</dbReference>
<reference evidence="3 4" key="1">
    <citation type="submission" date="2016-10" db="EMBL/GenBank/DDBJ databases">
        <authorList>
            <person name="de Groot N.N."/>
        </authorList>
    </citation>
    <scope>NUCLEOTIDE SEQUENCE [LARGE SCALE GENOMIC DNA]</scope>
    <source>
        <strain evidence="3 4">CGMCC 4.5727</strain>
    </source>
</reference>
<keyword evidence="4" id="KW-1185">Reference proteome</keyword>
<comment type="similarity">
    <text evidence="1">Belongs to the F420H(2)-dependent quinone reductase family.</text>
</comment>
<evidence type="ECO:0000256" key="2">
    <source>
        <dbReference type="ARBA" id="ARBA00049106"/>
    </source>
</evidence>
<comment type="catalytic activity">
    <reaction evidence="2">
        <text>oxidized coenzyme F420-(gamma-L-Glu)(n) + a quinol + H(+) = reduced coenzyme F420-(gamma-L-Glu)(n) + a quinone</text>
        <dbReference type="Rhea" id="RHEA:39663"/>
        <dbReference type="Rhea" id="RHEA-COMP:12939"/>
        <dbReference type="Rhea" id="RHEA-COMP:14378"/>
        <dbReference type="ChEBI" id="CHEBI:15378"/>
        <dbReference type="ChEBI" id="CHEBI:24646"/>
        <dbReference type="ChEBI" id="CHEBI:132124"/>
        <dbReference type="ChEBI" id="CHEBI:133980"/>
        <dbReference type="ChEBI" id="CHEBI:139511"/>
    </reaction>
</comment>
<dbReference type="PANTHER" id="PTHR39428:SF3">
    <property type="entry name" value="DEAZAFLAVIN-DEPENDENT NITROREDUCTASE"/>
    <property type="match status" value="1"/>
</dbReference>
<accession>A0A1G8ZQ00</accession>
<sequence length="161" mass="18015">MEPTRRPAPPTGLRRALFRAPIRLYRMGLGRLVPSRLLLLHHTGRVSGQPRQVVIEVVEHERSTGSYIVCSGFGPKSQWYRNLLAHPDVTIQVGARRLAVTAEPLGREEGGAVMAGYAARHPRAARRLAAFMGFRVDGSAEDYRAAGRELPFVRLRPRSRR</sequence>
<proteinExistence type="inferred from homology"/>
<dbReference type="InterPro" id="IPR012349">
    <property type="entry name" value="Split_barrel_FMN-bd"/>
</dbReference>